<protein>
    <submittedName>
        <fullName evidence="1">Uncharacterized protein</fullName>
    </submittedName>
</protein>
<proteinExistence type="predicted"/>
<comment type="caution">
    <text evidence="1">The sequence shown here is derived from an EMBL/GenBank/DDBJ whole genome shotgun (WGS) entry which is preliminary data.</text>
</comment>
<evidence type="ECO:0000313" key="1">
    <source>
        <dbReference type="EMBL" id="KAK3240832.1"/>
    </source>
</evidence>
<dbReference type="AlphaFoldDB" id="A0AAE0EUT1"/>
<evidence type="ECO:0000313" key="2">
    <source>
        <dbReference type="Proteomes" id="UP001190700"/>
    </source>
</evidence>
<reference evidence="1 2" key="1">
    <citation type="journal article" date="2015" name="Genome Biol. Evol.">
        <title>Comparative Genomics of a Bacterivorous Green Alga Reveals Evolutionary Causalities and Consequences of Phago-Mixotrophic Mode of Nutrition.</title>
        <authorList>
            <person name="Burns J.A."/>
            <person name="Paasch A."/>
            <person name="Narechania A."/>
            <person name="Kim E."/>
        </authorList>
    </citation>
    <scope>NUCLEOTIDE SEQUENCE [LARGE SCALE GENOMIC DNA]</scope>
    <source>
        <strain evidence="1 2">PLY_AMNH</strain>
    </source>
</reference>
<organism evidence="1 2">
    <name type="scientific">Cymbomonas tetramitiformis</name>
    <dbReference type="NCBI Taxonomy" id="36881"/>
    <lineage>
        <taxon>Eukaryota</taxon>
        <taxon>Viridiplantae</taxon>
        <taxon>Chlorophyta</taxon>
        <taxon>Pyramimonadophyceae</taxon>
        <taxon>Pyramimonadales</taxon>
        <taxon>Pyramimonadaceae</taxon>
        <taxon>Cymbomonas</taxon>
    </lineage>
</organism>
<name>A0AAE0EUT1_9CHLO</name>
<gene>
    <name evidence="1" type="ORF">CYMTET_49358</name>
</gene>
<dbReference type="Proteomes" id="UP001190700">
    <property type="component" value="Unassembled WGS sequence"/>
</dbReference>
<sequence>MVEERGPVAHGLLLGTDAESDRNGRRASIDIIKGCVPLGVRQTLQAEHSLLRYPAKADPRPLLAKKQKLVHNNRVPDWCPTEATRKQQLCGARDPDCKICRRSSSLPDAIRLERQSPDAITLKLLVNLMTSIYVAWQQ</sequence>
<keyword evidence="2" id="KW-1185">Reference proteome</keyword>
<dbReference type="EMBL" id="LGRX02033540">
    <property type="protein sequence ID" value="KAK3240832.1"/>
    <property type="molecule type" value="Genomic_DNA"/>
</dbReference>
<accession>A0AAE0EUT1</accession>